<evidence type="ECO:0000256" key="6">
    <source>
        <dbReference type="SAM" id="MobiDB-lite"/>
    </source>
</evidence>
<evidence type="ECO:0000259" key="8">
    <source>
        <dbReference type="PROSITE" id="PS51352"/>
    </source>
</evidence>
<dbReference type="PANTHER" id="PTHR13887">
    <property type="entry name" value="GLUTATHIONE S-TRANSFERASE KAPPA"/>
    <property type="match status" value="1"/>
</dbReference>
<protein>
    <submittedName>
        <fullName evidence="9">Thiol:disulfide interchange protein</fullName>
    </submittedName>
</protein>
<dbReference type="GO" id="GO:0016491">
    <property type="term" value="F:oxidoreductase activity"/>
    <property type="evidence" value="ECO:0007669"/>
    <property type="project" value="UniProtKB-KW"/>
</dbReference>
<evidence type="ECO:0000256" key="7">
    <source>
        <dbReference type="SAM" id="SignalP"/>
    </source>
</evidence>
<dbReference type="EMBL" id="NVQC01000022">
    <property type="protein sequence ID" value="PTL35582.1"/>
    <property type="molecule type" value="Genomic_DNA"/>
</dbReference>
<dbReference type="InterPro" id="IPR012336">
    <property type="entry name" value="Thioredoxin-like_fold"/>
</dbReference>
<dbReference type="Proteomes" id="UP000241436">
    <property type="component" value="Unassembled WGS sequence"/>
</dbReference>
<dbReference type="PANTHER" id="PTHR13887:SF14">
    <property type="entry name" value="DISULFIDE BOND FORMATION PROTEIN D"/>
    <property type="match status" value="1"/>
</dbReference>
<name>A0A2T4TWU6_9BACT</name>
<dbReference type="SUPFAM" id="SSF52833">
    <property type="entry name" value="Thioredoxin-like"/>
    <property type="match status" value="1"/>
</dbReference>
<evidence type="ECO:0000313" key="10">
    <source>
        <dbReference type="Proteomes" id="UP000241436"/>
    </source>
</evidence>
<sequence>MRISSAIAATTIAILTCTAAQATEITGDELKKALQENPNVLIEAIKANKKAIFDIIKQAGLEEQASMQKEAEEAERKASADSFKNPLKPVIDDKTRIRGEKDAKYTLVEYSDFQCPYCASAHHTVKELRKRHGKELRFIYKHLPLPFHAQAMPAAQWLEAVAIQSPEKAWKFHDILFENQSKLGVDFFKKTAKDLGIDVEKCEKDAESQAVKDRIAADIEEAKQFGFNGTPGFLLNGVPVKGAYPIEHFEEIIKKLAATKAN</sequence>
<dbReference type="Gene3D" id="3.40.30.10">
    <property type="entry name" value="Glutaredoxin"/>
    <property type="match status" value="1"/>
</dbReference>
<evidence type="ECO:0000256" key="1">
    <source>
        <dbReference type="ARBA" id="ARBA00005791"/>
    </source>
</evidence>
<keyword evidence="3" id="KW-0560">Oxidoreductase</keyword>
<dbReference type="AlphaFoldDB" id="A0A2T4TWU6"/>
<dbReference type="InterPro" id="IPR013766">
    <property type="entry name" value="Thioredoxin_domain"/>
</dbReference>
<evidence type="ECO:0000256" key="5">
    <source>
        <dbReference type="ARBA" id="ARBA00023284"/>
    </source>
</evidence>
<dbReference type="InterPro" id="IPR036249">
    <property type="entry name" value="Thioredoxin-like_sf"/>
</dbReference>
<evidence type="ECO:0000256" key="4">
    <source>
        <dbReference type="ARBA" id="ARBA00023157"/>
    </source>
</evidence>
<feature type="signal peptide" evidence="7">
    <location>
        <begin position="1"/>
        <end position="22"/>
    </location>
</feature>
<keyword evidence="5" id="KW-0676">Redox-active center</keyword>
<evidence type="ECO:0000256" key="3">
    <source>
        <dbReference type="ARBA" id="ARBA00023002"/>
    </source>
</evidence>
<organism evidence="9 10">
    <name type="scientific">Candidatus Methylomirabilis limnetica</name>
    <dbReference type="NCBI Taxonomy" id="2033718"/>
    <lineage>
        <taxon>Bacteria</taxon>
        <taxon>Candidatus Methylomirabilota</taxon>
        <taxon>Candidatus Methylomirabilia</taxon>
        <taxon>Candidatus Methylomirabilales</taxon>
        <taxon>Candidatus Methylomirabilaceae</taxon>
        <taxon>Candidatus Methylomirabilis</taxon>
    </lineage>
</organism>
<reference evidence="9 10" key="1">
    <citation type="submission" date="2017-09" db="EMBL/GenBank/DDBJ databases">
        <title>Bloom of a denitrifying methanotroph, Candidatus Methylomirabilis limnetica, in a deep stratified lake.</title>
        <authorList>
            <person name="Graf J.S."/>
            <person name="Marchant H.K."/>
            <person name="Tienken D."/>
            <person name="Hach P.F."/>
            <person name="Brand A."/>
            <person name="Schubert C.J."/>
            <person name="Kuypers M.M."/>
            <person name="Milucka J."/>
        </authorList>
    </citation>
    <scope>NUCLEOTIDE SEQUENCE [LARGE SCALE GENOMIC DNA]</scope>
    <source>
        <strain evidence="9 10">Zug</strain>
    </source>
</reference>
<comment type="caution">
    <text evidence="9">The sequence shown here is derived from an EMBL/GenBank/DDBJ whole genome shotgun (WGS) entry which is preliminary data.</text>
</comment>
<evidence type="ECO:0000256" key="2">
    <source>
        <dbReference type="ARBA" id="ARBA00022729"/>
    </source>
</evidence>
<dbReference type="PROSITE" id="PS51352">
    <property type="entry name" value="THIOREDOXIN_2"/>
    <property type="match status" value="1"/>
</dbReference>
<comment type="similarity">
    <text evidence="1">Belongs to the thioredoxin family. DsbA subfamily.</text>
</comment>
<keyword evidence="2 7" id="KW-0732">Signal</keyword>
<dbReference type="OrthoDB" id="9807490at2"/>
<feature type="compositionally biased region" description="Basic and acidic residues" evidence="6">
    <location>
        <begin position="69"/>
        <end position="79"/>
    </location>
</feature>
<evidence type="ECO:0000313" key="9">
    <source>
        <dbReference type="EMBL" id="PTL35582.1"/>
    </source>
</evidence>
<proteinExistence type="inferred from homology"/>
<accession>A0A2T4TWU6</accession>
<dbReference type="RefSeq" id="WP_107562215.1">
    <property type="nucleotide sequence ID" value="NZ_NVQC01000022.1"/>
</dbReference>
<gene>
    <name evidence="9" type="ORF">CLG94_07320</name>
</gene>
<feature type="domain" description="Thioredoxin" evidence="8">
    <location>
        <begin position="65"/>
        <end position="258"/>
    </location>
</feature>
<dbReference type="Pfam" id="PF13462">
    <property type="entry name" value="Thioredoxin_4"/>
    <property type="match status" value="1"/>
</dbReference>
<keyword evidence="10" id="KW-1185">Reference proteome</keyword>
<keyword evidence="4" id="KW-1015">Disulfide bond</keyword>
<feature type="chain" id="PRO_5015697818" evidence="7">
    <location>
        <begin position="23"/>
        <end position="262"/>
    </location>
</feature>
<feature type="region of interest" description="Disordered" evidence="6">
    <location>
        <begin position="67"/>
        <end position="87"/>
    </location>
</feature>
<reference evidence="10" key="2">
    <citation type="journal article" date="2018" name="Environ. Microbiol.">
        <title>Bloom of a denitrifying methanotroph, 'Candidatus Methylomirabilis limnetica', in a deep stratified lake.</title>
        <authorList>
            <person name="Graf J.S."/>
            <person name="Mayr M.J."/>
            <person name="Marchant H.K."/>
            <person name="Tienken D."/>
            <person name="Hach P.F."/>
            <person name="Brand A."/>
            <person name="Schubert C.J."/>
            <person name="Kuypers M.M."/>
            <person name="Milucka J."/>
        </authorList>
    </citation>
    <scope>NUCLEOTIDE SEQUENCE [LARGE SCALE GENOMIC DNA]</scope>
    <source>
        <strain evidence="10">Zug</strain>
    </source>
</reference>